<dbReference type="Proteomes" id="UP001141552">
    <property type="component" value="Unassembled WGS sequence"/>
</dbReference>
<evidence type="ECO:0000313" key="4">
    <source>
        <dbReference type="Proteomes" id="UP001141552"/>
    </source>
</evidence>
<evidence type="ECO:0000313" key="3">
    <source>
        <dbReference type="EMBL" id="KAJ4823699.1"/>
    </source>
</evidence>
<dbReference type="GO" id="GO:0032259">
    <property type="term" value="P:methylation"/>
    <property type="evidence" value="ECO:0007669"/>
    <property type="project" value="UniProtKB-KW"/>
</dbReference>
<dbReference type="InterPro" id="IPR029063">
    <property type="entry name" value="SAM-dependent_MTases_sf"/>
</dbReference>
<proteinExistence type="predicted"/>
<reference evidence="3" key="2">
    <citation type="journal article" date="2023" name="Plants (Basel)">
        <title>Annotation of the Turnera subulata (Passifloraceae) Draft Genome Reveals the S-Locus Evolved after the Divergence of Turneroideae from Passifloroideae in a Stepwise Manner.</title>
        <authorList>
            <person name="Henning P.M."/>
            <person name="Roalson E.H."/>
            <person name="Mir W."/>
            <person name="McCubbin A.G."/>
            <person name="Shore J.S."/>
        </authorList>
    </citation>
    <scope>NUCLEOTIDE SEQUENCE</scope>
    <source>
        <strain evidence="3">F60SS</strain>
    </source>
</reference>
<keyword evidence="2" id="KW-0808">Transferase</keyword>
<reference evidence="3" key="1">
    <citation type="submission" date="2022-02" db="EMBL/GenBank/DDBJ databases">
        <authorList>
            <person name="Henning P.M."/>
            <person name="McCubbin A.G."/>
            <person name="Shore J.S."/>
        </authorList>
    </citation>
    <scope>NUCLEOTIDE SEQUENCE</scope>
    <source>
        <strain evidence="3">F60SS</strain>
        <tissue evidence="3">Leaves</tissue>
    </source>
</reference>
<keyword evidence="4" id="KW-1185">Reference proteome</keyword>
<dbReference type="OrthoDB" id="5376140at2759"/>
<name>A0A9Q0F2G7_9ROSI</name>
<comment type="caution">
    <text evidence="3">The sequence shown here is derived from an EMBL/GenBank/DDBJ whole genome shotgun (WGS) entry which is preliminary data.</text>
</comment>
<dbReference type="Gene3D" id="3.40.50.150">
    <property type="entry name" value="Vaccinia Virus protein VP39"/>
    <property type="match status" value="1"/>
</dbReference>
<dbReference type="GO" id="GO:0008168">
    <property type="term" value="F:methyltransferase activity"/>
    <property type="evidence" value="ECO:0007669"/>
    <property type="project" value="UniProtKB-KW"/>
</dbReference>
<dbReference type="Pfam" id="PF00145">
    <property type="entry name" value="DNA_methylase"/>
    <property type="match status" value="1"/>
</dbReference>
<evidence type="ECO:0000256" key="1">
    <source>
        <dbReference type="ARBA" id="ARBA00022603"/>
    </source>
</evidence>
<dbReference type="SUPFAM" id="SSF53335">
    <property type="entry name" value="S-adenosyl-L-methionine-dependent methyltransferases"/>
    <property type="match status" value="1"/>
</dbReference>
<dbReference type="EMBL" id="JAKUCV010007382">
    <property type="protein sequence ID" value="KAJ4823699.1"/>
    <property type="molecule type" value="Genomic_DNA"/>
</dbReference>
<dbReference type="AlphaFoldDB" id="A0A9Q0F2G7"/>
<accession>A0A9Q0F2G7</accession>
<dbReference type="InterPro" id="IPR001525">
    <property type="entry name" value="C5_MeTfrase"/>
</dbReference>
<organism evidence="3 4">
    <name type="scientific">Turnera subulata</name>
    <dbReference type="NCBI Taxonomy" id="218843"/>
    <lineage>
        <taxon>Eukaryota</taxon>
        <taxon>Viridiplantae</taxon>
        <taxon>Streptophyta</taxon>
        <taxon>Embryophyta</taxon>
        <taxon>Tracheophyta</taxon>
        <taxon>Spermatophyta</taxon>
        <taxon>Magnoliopsida</taxon>
        <taxon>eudicotyledons</taxon>
        <taxon>Gunneridae</taxon>
        <taxon>Pentapetalae</taxon>
        <taxon>rosids</taxon>
        <taxon>fabids</taxon>
        <taxon>Malpighiales</taxon>
        <taxon>Passifloraceae</taxon>
        <taxon>Turnera</taxon>
    </lineage>
</organism>
<gene>
    <name evidence="3" type="ORF">Tsubulata_009321</name>
</gene>
<evidence type="ECO:0008006" key="5">
    <source>
        <dbReference type="Google" id="ProtNLM"/>
    </source>
</evidence>
<keyword evidence="1" id="KW-0489">Methyltransferase</keyword>
<sequence length="71" mass="8272">MKFSNPKYPLEDEKNEQMITFMDMVKHLMPKFVLMENVHSMVGQNEKIVVSLKDKLILKDAPSDLPTMSIF</sequence>
<evidence type="ECO:0000256" key="2">
    <source>
        <dbReference type="ARBA" id="ARBA00022679"/>
    </source>
</evidence>
<protein>
    <recommendedName>
        <fullName evidence="5">DNA (cytosine-5-)-methyltransferase</fullName>
    </recommendedName>
</protein>